<accession>Q6ZAK8</accession>
<feature type="compositionally biased region" description="Gly residues" evidence="1">
    <location>
        <begin position="107"/>
        <end position="116"/>
    </location>
</feature>
<evidence type="ECO:0000313" key="2">
    <source>
        <dbReference type="EMBL" id="BAC99630.1"/>
    </source>
</evidence>
<gene>
    <name evidence="2" type="primary">P0042B03.21</name>
</gene>
<evidence type="ECO:0000313" key="3">
    <source>
        <dbReference type="Proteomes" id="UP000000763"/>
    </source>
</evidence>
<organism evidence="2 3">
    <name type="scientific">Oryza sativa subsp. japonica</name>
    <name type="common">Rice</name>
    <dbReference type="NCBI Taxonomy" id="39947"/>
    <lineage>
        <taxon>Eukaryota</taxon>
        <taxon>Viridiplantae</taxon>
        <taxon>Streptophyta</taxon>
        <taxon>Embryophyta</taxon>
        <taxon>Tracheophyta</taxon>
        <taxon>Spermatophyta</taxon>
        <taxon>Magnoliopsida</taxon>
        <taxon>Liliopsida</taxon>
        <taxon>Poales</taxon>
        <taxon>Poaceae</taxon>
        <taxon>BOP clade</taxon>
        <taxon>Oryzoideae</taxon>
        <taxon>Oryzeae</taxon>
        <taxon>Oryzinae</taxon>
        <taxon>Oryza</taxon>
        <taxon>Oryza sativa</taxon>
    </lineage>
</organism>
<feature type="region of interest" description="Disordered" evidence="1">
    <location>
        <begin position="34"/>
        <end position="92"/>
    </location>
</feature>
<reference evidence="3" key="2">
    <citation type="journal article" date="2008" name="Nucleic Acids Res.">
        <title>The rice annotation project database (RAP-DB): 2008 update.</title>
        <authorList>
            <consortium name="The rice annotation project (RAP)"/>
        </authorList>
    </citation>
    <scope>GENOME REANNOTATION</scope>
    <source>
        <strain evidence="3">cv. Nipponbare</strain>
    </source>
</reference>
<sequence>MVGPTCHTPSFSLPLSLSLSLSWSVTRQRRARRHAWHDVGMGGGQRRAGAGRQSECTASHGQVEGMGEGEVGGHGGEADDGRKRRRGEVEGMGEWRWMGRWRKWRGRAGGGHGGEAGDSARRRGAGGEAEVHEVEAARHHRPLGLSLPPLPPL</sequence>
<dbReference type="EMBL" id="AP004658">
    <property type="protein sequence ID" value="BAC99630.1"/>
    <property type="molecule type" value="Genomic_DNA"/>
</dbReference>
<feature type="compositionally biased region" description="Gly residues" evidence="1">
    <location>
        <begin position="64"/>
        <end position="75"/>
    </location>
</feature>
<reference evidence="3" key="1">
    <citation type="journal article" date="2005" name="Nature">
        <title>The map-based sequence of the rice genome.</title>
        <authorList>
            <consortium name="International rice genome sequencing project (IRGSP)"/>
            <person name="Matsumoto T."/>
            <person name="Wu J."/>
            <person name="Kanamori H."/>
            <person name="Katayose Y."/>
            <person name="Fujisawa M."/>
            <person name="Namiki N."/>
            <person name="Mizuno H."/>
            <person name="Yamamoto K."/>
            <person name="Antonio B.A."/>
            <person name="Baba T."/>
            <person name="Sakata K."/>
            <person name="Nagamura Y."/>
            <person name="Aoki H."/>
            <person name="Arikawa K."/>
            <person name="Arita K."/>
            <person name="Bito T."/>
            <person name="Chiden Y."/>
            <person name="Fujitsuka N."/>
            <person name="Fukunaka R."/>
            <person name="Hamada M."/>
            <person name="Harada C."/>
            <person name="Hayashi A."/>
            <person name="Hijishita S."/>
            <person name="Honda M."/>
            <person name="Hosokawa S."/>
            <person name="Ichikawa Y."/>
            <person name="Idonuma A."/>
            <person name="Iijima M."/>
            <person name="Ikeda M."/>
            <person name="Ikeno M."/>
            <person name="Ito K."/>
            <person name="Ito S."/>
            <person name="Ito T."/>
            <person name="Ito Y."/>
            <person name="Ito Y."/>
            <person name="Iwabuchi A."/>
            <person name="Kamiya K."/>
            <person name="Karasawa W."/>
            <person name="Kurita K."/>
            <person name="Katagiri S."/>
            <person name="Kikuta A."/>
            <person name="Kobayashi H."/>
            <person name="Kobayashi N."/>
            <person name="Machita K."/>
            <person name="Maehara T."/>
            <person name="Masukawa M."/>
            <person name="Mizubayashi T."/>
            <person name="Mukai Y."/>
            <person name="Nagasaki H."/>
            <person name="Nagata Y."/>
            <person name="Naito S."/>
            <person name="Nakashima M."/>
            <person name="Nakama Y."/>
            <person name="Nakamichi Y."/>
            <person name="Nakamura M."/>
            <person name="Meguro A."/>
            <person name="Negishi M."/>
            <person name="Ohta I."/>
            <person name="Ohta T."/>
            <person name="Okamoto M."/>
            <person name="Ono N."/>
            <person name="Saji S."/>
            <person name="Sakaguchi M."/>
            <person name="Sakai K."/>
            <person name="Shibata M."/>
            <person name="Shimokawa T."/>
            <person name="Song J."/>
            <person name="Takazaki Y."/>
            <person name="Terasawa K."/>
            <person name="Tsugane M."/>
            <person name="Tsuji K."/>
            <person name="Ueda S."/>
            <person name="Waki K."/>
            <person name="Yamagata H."/>
            <person name="Yamamoto M."/>
            <person name="Yamamoto S."/>
            <person name="Yamane H."/>
            <person name="Yoshiki S."/>
            <person name="Yoshihara R."/>
            <person name="Yukawa K."/>
            <person name="Zhong H."/>
            <person name="Yano M."/>
            <person name="Yuan Q."/>
            <person name="Ouyang S."/>
            <person name="Liu J."/>
            <person name="Jones K.M."/>
            <person name="Gansberger K."/>
            <person name="Moffat K."/>
            <person name="Hill J."/>
            <person name="Bera J."/>
            <person name="Fadrosh D."/>
            <person name="Jin S."/>
            <person name="Johri S."/>
            <person name="Kim M."/>
            <person name="Overton L."/>
            <person name="Reardon M."/>
            <person name="Tsitrin T."/>
            <person name="Vuong H."/>
            <person name="Weaver B."/>
            <person name="Ciecko A."/>
            <person name="Tallon L."/>
            <person name="Jackson J."/>
            <person name="Pai G."/>
            <person name="Aken S.V."/>
            <person name="Utterback T."/>
            <person name="Reidmuller S."/>
            <person name="Feldblyum T."/>
            <person name="Hsiao J."/>
            <person name="Zismann V."/>
            <person name="Iobst S."/>
            <person name="de Vazeille A.R."/>
            <person name="Buell C.R."/>
            <person name="Ying K."/>
            <person name="Li Y."/>
            <person name="Lu T."/>
            <person name="Huang Y."/>
            <person name="Zhao Q."/>
            <person name="Feng Q."/>
            <person name="Zhang L."/>
            <person name="Zhu J."/>
            <person name="Weng Q."/>
            <person name="Mu J."/>
            <person name="Lu Y."/>
            <person name="Fan D."/>
            <person name="Liu Y."/>
            <person name="Guan J."/>
            <person name="Zhang Y."/>
            <person name="Yu S."/>
            <person name="Liu X."/>
            <person name="Zhang Y."/>
            <person name="Hong G."/>
            <person name="Han B."/>
            <person name="Choisne N."/>
            <person name="Demange N."/>
            <person name="Orjeda G."/>
            <person name="Samain S."/>
            <person name="Cattolico L."/>
            <person name="Pelletier E."/>
            <person name="Couloux A."/>
            <person name="Segurens B."/>
            <person name="Wincker P."/>
            <person name="D'Hont A."/>
            <person name="Scarpelli C."/>
            <person name="Weissenbach J."/>
            <person name="Salanoubat M."/>
            <person name="Quetier F."/>
            <person name="Yu Y."/>
            <person name="Kim H.R."/>
            <person name="Rambo T."/>
            <person name="Currie J."/>
            <person name="Collura K."/>
            <person name="Luo M."/>
            <person name="Yang T."/>
            <person name="Ammiraju J.S.S."/>
            <person name="Engler F."/>
            <person name="Soderlund C."/>
            <person name="Wing R.A."/>
            <person name="Palmer L.E."/>
            <person name="de la Bastide M."/>
            <person name="Spiegel L."/>
            <person name="Nascimento L."/>
            <person name="Zutavern T."/>
            <person name="O'Shaughnessy A."/>
            <person name="Dike S."/>
            <person name="Dedhia N."/>
            <person name="Preston R."/>
            <person name="Balija V."/>
            <person name="McCombie W.R."/>
            <person name="Chow T."/>
            <person name="Chen H."/>
            <person name="Chung M."/>
            <person name="Chen C."/>
            <person name="Shaw J."/>
            <person name="Wu H."/>
            <person name="Hsiao K."/>
            <person name="Chao Y."/>
            <person name="Chu M."/>
            <person name="Cheng C."/>
            <person name="Hour A."/>
            <person name="Lee P."/>
            <person name="Lin S."/>
            <person name="Lin Y."/>
            <person name="Liou J."/>
            <person name="Liu S."/>
            <person name="Hsing Y."/>
            <person name="Raghuvanshi S."/>
            <person name="Mohanty A."/>
            <person name="Bharti A.K."/>
            <person name="Gaur A."/>
            <person name="Gupta V."/>
            <person name="Kumar D."/>
            <person name="Ravi V."/>
            <person name="Vij S."/>
            <person name="Kapur A."/>
            <person name="Khurana P."/>
            <person name="Khurana P."/>
            <person name="Khurana J.P."/>
            <person name="Tyagi A.K."/>
            <person name="Gaikwad K."/>
            <person name="Singh A."/>
            <person name="Dalal V."/>
            <person name="Srivastava S."/>
            <person name="Dixit A."/>
            <person name="Pal A.K."/>
            <person name="Ghazi I.A."/>
            <person name="Yadav M."/>
            <person name="Pandit A."/>
            <person name="Bhargava A."/>
            <person name="Sureshbabu K."/>
            <person name="Batra K."/>
            <person name="Sharma T.R."/>
            <person name="Mohapatra T."/>
            <person name="Singh N.K."/>
            <person name="Messing J."/>
            <person name="Nelson A.B."/>
            <person name="Fuks G."/>
            <person name="Kavchok S."/>
            <person name="Keizer G."/>
            <person name="Linton E."/>
            <person name="Llaca V."/>
            <person name="Song R."/>
            <person name="Tanyolac B."/>
            <person name="Young S."/>
            <person name="Ho-Il K."/>
            <person name="Hahn J.H."/>
            <person name="Sangsakoo G."/>
            <person name="Vanavichit A."/>
            <person name="de Mattos Luiz.A.T."/>
            <person name="Zimmer P.D."/>
            <person name="Malone G."/>
            <person name="Dellagostin O."/>
            <person name="de Oliveira A.C."/>
            <person name="Bevan M."/>
            <person name="Bancroft I."/>
            <person name="Minx P."/>
            <person name="Cordum H."/>
            <person name="Wilson R."/>
            <person name="Cheng Z."/>
            <person name="Jin W."/>
            <person name="Jiang J."/>
            <person name="Leong S.A."/>
            <person name="Iwama H."/>
            <person name="Gojobori T."/>
            <person name="Itoh T."/>
            <person name="Niimura Y."/>
            <person name="Fujii Y."/>
            <person name="Habara T."/>
            <person name="Sakai H."/>
            <person name="Sato Y."/>
            <person name="Wilson G."/>
            <person name="Kumar K."/>
            <person name="McCouch S."/>
            <person name="Juretic N."/>
            <person name="Hoen D."/>
            <person name="Wright S."/>
            <person name="Bruskiewich R."/>
            <person name="Bureau T."/>
            <person name="Miyao A."/>
            <person name="Hirochika H."/>
            <person name="Nishikawa T."/>
            <person name="Kadowaki K."/>
            <person name="Sugiura M."/>
            <person name="Burr B."/>
            <person name="Sasaki T."/>
        </authorList>
    </citation>
    <scope>NUCLEOTIDE SEQUENCE [LARGE SCALE GENOMIC DNA]</scope>
    <source>
        <strain evidence="3">cv. Nipponbare</strain>
    </source>
</reference>
<dbReference type="AlphaFoldDB" id="Q6ZAK8"/>
<name>Q6ZAK8_ORYSJ</name>
<evidence type="ECO:0000256" key="1">
    <source>
        <dbReference type="SAM" id="MobiDB-lite"/>
    </source>
</evidence>
<dbReference type="Proteomes" id="UP000000763">
    <property type="component" value="Chromosome 8"/>
</dbReference>
<proteinExistence type="predicted"/>
<protein>
    <submittedName>
        <fullName evidence="2">Uncharacterized protein</fullName>
    </submittedName>
</protein>
<feature type="region of interest" description="Disordered" evidence="1">
    <location>
        <begin position="104"/>
        <end position="153"/>
    </location>
</feature>